<protein>
    <recommendedName>
        <fullName evidence="5">Type II toxin-antitoxin system RelE/ParE family toxin</fullName>
    </recommendedName>
</protein>
<evidence type="ECO:0008006" key="5">
    <source>
        <dbReference type="Google" id="ProtNLM"/>
    </source>
</evidence>
<evidence type="ECO:0000313" key="2">
    <source>
        <dbReference type="EMBL" id="SPV25483.1"/>
    </source>
</evidence>
<accession>A0A2X2TKZ5</accession>
<dbReference type="InterPro" id="IPR035093">
    <property type="entry name" value="RelE/ParE_toxin_dom_sf"/>
</dbReference>
<dbReference type="EMBL" id="UARG01000010">
    <property type="protein sequence ID" value="SPV25478.1"/>
    <property type="molecule type" value="Genomic_DNA"/>
</dbReference>
<sequence length="99" mass="12033">MEIVWTDKAKESFKETLEFWDIHNGSYLFSDKILLETERLMLELSNNTLYLGRYNKTLNLYVRPILKGRYFIYFELKNNGKEDFIEIQYFRSSKQQPMS</sequence>
<organism evidence="3 4">
    <name type="scientific">Capnocytophaga ochracea</name>
    <dbReference type="NCBI Taxonomy" id="1018"/>
    <lineage>
        <taxon>Bacteria</taxon>
        <taxon>Pseudomonadati</taxon>
        <taxon>Bacteroidota</taxon>
        <taxon>Flavobacteriia</taxon>
        <taxon>Flavobacteriales</taxon>
        <taxon>Flavobacteriaceae</taxon>
        <taxon>Capnocytophaga</taxon>
    </lineage>
</organism>
<gene>
    <name evidence="1" type="ORF">NCTC11546_00070</name>
    <name evidence="2" type="ORF">NCTC11546_00075</name>
    <name evidence="3" type="ORF">NCTC11546_01488</name>
</gene>
<evidence type="ECO:0000313" key="1">
    <source>
        <dbReference type="EMBL" id="SPV25478.1"/>
    </source>
</evidence>
<dbReference type="EMBL" id="UARG01000017">
    <property type="protein sequence ID" value="SQA78259.1"/>
    <property type="molecule type" value="Genomic_DNA"/>
</dbReference>
<name>A0A2X2TKZ5_CAPOC</name>
<dbReference type="AlphaFoldDB" id="A0A2X2TKZ5"/>
<proteinExistence type="predicted"/>
<dbReference type="EMBL" id="UARG01000010">
    <property type="protein sequence ID" value="SPV25483.1"/>
    <property type="molecule type" value="Genomic_DNA"/>
</dbReference>
<evidence type="ECO:0000313" key="3">
    <source>
        <dbReference type="EMBL" id="SQA78259.1"/>
    </source>
</evidence>
<dbReference type="Gene3D" id="3.30.2310.20">
    <property type="entry name" value="RelE-like"/>
    <property type="match status" value="1"/>
</dbReference>
<reference evidence="3 4" key="1">
    <citation type="submission" date="2018-06" db="EMBL/GenBank/DDBJ databases">
        <authorList>
            <consortium name="Pathogen Informatics"/>
            <person name="Doyle S."/>
        </authorList>
    </citation>
    <scope>NUCLEOTIDE SEQUENCE [LARGE SCALE GENOMIC DNA]</scope>
    <source>
        <strain evidence="3 4">NCTC11546</strain>
    </source>
</reference>
<dbReference type="Proteomes" id="UP000249891">
    <property type="component" value="Unassembled WGS sequence"/>
</dbReference>
<dbReference type="RefSeq" id="WP_128090589.1">
    <property type="nucleotide sequence ID" value="NZ_UARG01000010.1"/>
</dbReference>
<evidence type="ECO:0000313" key="4">
    <source>
        <dbReference type="Proteomes" id="UP000249891"/>
    </source>
</evidence>